<feature type="compositionally biased region" description="Basic and acidic residues" evidence="1">
    <location>
        <begin position="308"/>
        <end position="327"/>
    </location>
</feature>
<protein>
    <submittedName>
        <fullName evidence="2">DEBR0S5_01882g1_1</fullName>
    </submittedName>
</protein>
<feature type="region of interest" description="Disordered" evidence="1">
    <location>
        <begin position="1"/>
        <end position="105"/>
    </location>
</feature>
<dbReference type="PANTHER" id="PTHR23146:SF0">
    <property type="entry name" value="RNA POLYMERASE-ASSOCIATED PROTEIN LEO1"/>
    <property type="match status" value="1"/>
</dbReference>
<accession>A0A7D9H1N8</accession>
<feature type="compositionally biased region" description="Acidic residues" evidence="1">
    <location>
        <begin position="343"/>
        <end position="356"/>
    </location>
</feature>
<dbReference type="GO" id="GO:0006368">
    <property type="term" value="P:transcription elongation by RNA polymerase II"/>
    <property type="evidence" value="ECO:0007669"/>
    <property type="project" value="InterPro"/>
</dbReference>
<dbReference type="GO" id="GO:0032968">
    <property type="term" value="P:positive regulation of transcription elongation by RNA polymerase II"/>
    <property type="evidence" value="ECO:0007669"/>
    <property type="project" value="TreeGrafter"/>
</dbReference>
<evidence type="ECO:0000313" key="2">
    <source>
        <dbReference type="EMBL" id="VUG19402.1"/>
    </source>
</evidence>
<feature type="compositionally biased region" description="Acidic residues" evidence="1">
    <location>
        <begin position="79"/>
        <end position="90"/>
    </location>
</feature>
<evidence type="ECO:0000313" key="3">
    <source>
        <dbReference type="Proteomes" id="UP000478008"/>
    </source>
</evidence>
<dbReference type="Pfam" id="PF04004">
    <property type="entry name" value="Leo1"/>
    <property type="match status" value="1"/>
</dbReference>
<dbReference type="InterPro" id="IPR007149">
    <property type="entry name" value="Leo1"/>
</dbReference>
<evidence type="ECO:0000256" key="1">
    <source>
        <dbReference type="SAM" id="MobiDB-lite"/>
    </source>
</evidence>
<feature type="compositionally biased region" description="Acidic residues" evidence="1">
    <location>
        <begin position="441"/>
        <end position="452"/>
    </location>
</feature>
<organism evidence="2 3">
    <name type="scientific">Dekkera bruxellensis</name>
    <name type="common">Brettanomyces custersii</name>
    <dbReference type="NCBI Taxonomy" id="5007"/>
    <lineage>
        <taxon>Eukaryota</taxon>
        <taxon>Fungi</taxon>
        <taxon>Dikarya</taxon>
        <taxon>Ascomycota</taxon>
        <taxon>Saccharomycotina</taxon>
        <taxon>Pichiomycetes</taxon>
        <taxon>Pichiales</taxon>
        <taxon>Pichiaceae</taxon>
        <taxon>Brettanomyces</taxon>
    </lineage>
</organism>
<dbReference type="PANTHER" id="PTHR23146">
    <property type="entry name" value="LEO1 PROTEIN"/>
    <property type="match status" value="1"/>
</dbReference>
<proteinExistence type="predicted"/>
<reference evidence="2 3" key="1">
    <citation type="submission" date="2019-07" db="EMBL/GenBank/DDBJ databases">
        <authorList>
            <person name="Friedrich A."/>
            <person name="Schacherer J."/>
        </authorList>
    </citation>
    <scope>NUCLEOTIDE SEQUENCE [LARGE SCALE GENOMIC DNA]</scope>
</reference>
<feature type="compositionally biased region" description="Basic and acidic residues" evidence="1">
    <location>
        <begin position="403"/>
        <end position="440"/>
    </location>
</feature>
<name>A0A7D9H1N8_DEKBR</name>
<sequence>MSTPSVLSSPDKKDIDEAGPTSKKDDLKATKTESSEENITDEGTTDKNHSDNEEEEMEDLFGGEDENEEATSDSKDADNIDAVEESNEDDETKKSEGNEEENLQRAALTLSRHPRSHTPMNDDVIMFNLPRFISVDPEPFSPTNFEEQLKEFIKEKEQEGEGSKDNATTNGIKDSIQFRKLQLLNTIRWRYAKTPSGELYKQSNAKIIEWEDGTMSLKVGNEFFEIKFNRNEDNILAFQGGQVLIGAFNVNKSIKVLPPSTNSIAHKILASTIQNNMKLRRTRKINTIVTKVDPELKARENEKALREIEKARRKQDSKIQQAEEKLGRRSRSQTAGSSRALDDIDIGEEEEEDDDYSPVRRSGKHGLNADGYENDDFVVDDEDAENDEGEEEESAEDEEDNEEKIQEAAERLKKVKEAGSKLYEEKQFEPSAGEKRKGEKIEDDDDEEDEDGAAIVSKKRRVILEDDDDE</sequence>
<gene>
    <name evidence="2" type="ORF">DEBR0S5_01882G</name>
</gene>
<dbReference type="EMBL" id="CABFWN010000005">
    <property type="protein sequence ID" value="VUG19402.1"/>
    <property type="molecule type" value="Genomic_DNA"/>
</dbReference>
<dbReference type="GO" id="GO:1990269">
    <property type="term" value="F:RNA polymerase II C-terminal domain phosphoserine binding"/>
    <property type="evidence" value="ECO:0007669"/>
    <property type="project" value="TreeGrafter"/>
</dbReference>
<feature type="compositionally biased region" description="Acidic residues" evidence="1">
    <location>
        <begin position="372"/>
        <end position="402"/>
    </location>
</feature>
<feature type="compositionally biased region" description="Basic and acidic residues" evidence="1">
    <location>
        <begin position="10"/>
        <end position="34"/>
    </location>
</feature>
<feature type="region of interest" description="Disordered" evidence="1">
    <location>
        <begin position="308"/>
        <end position="470"/>
    </location>
</feature>
<dbReference type="GO" id="GO:0016593">
    <property type="term" value="C:Cdc73/Paf1 complex"/>
    <property type="evidence" value="ECO:0007669"/>
    <property type="project" value="InterPro"/>
</dbReference>
<feature type="compositionally biased region" description="Acidic residues" evidence="1">
    <location>
        <begin position="52"/>
        <end position="71"/>
    </location>
</feature>
<keyword evidence="3" id="KW-1185">Reference proteome</keyword>
<dbReference type="AlphaFoldDB" id="A0A7D9H1N8"/>
<dbReference type="Proteomes" id="UP000478008">
    <property type="component" value="Unassembled WGS sequence"/>
</dbReference>